<keyword evidence="2" id="KW-1185">Reference proteome</keyword>
<dbReference type="STRING" id="308745.A0A0F8UIM2"/>
<proteinExistence type="predicted"/>
<comment type="caution">
    <text evidence="1">The sequence shown here is derived from an EMBL/GenBank/DDBJ whole genome shotgun (WGS) entry which is preliminary data.</text>
</comment>
<name>A0A0F8UIM2_9EURO</name>
<dbReference type="OrthoDB" id="4369471at2759"/>
<dbReference type="AlphaFoldDB" id="A0A0F8UIM2"/>
<evidence type="ECO:0000313" key="1">
    <source>
        <dbReference type="EMBL" id="KKK19514.1"/>
    </source>
</evidence>
<reference evidence="1 2" key="1">
    <citation type="submission" date="2015-02" db="EMBL/GenBank/DDBJ databases">
        <title>Draft Genome Sequences of Two Closely-Related Aflatoxigenic Aspergillus Species Obtained from the Cote d'Ivoire.</title>
        <authorList>
            <person name="Moore G.G."/>
            <person name="Beltz S.B."/>
            <person name="Mack B.M."/>
        </authorList>
    </citation>
    <scope>NUCLEOTIDE SEQUENCE [LARGE SCALE GENOMIC DNA]</scope>
    <source>
        <strain evidence="1 2">SRRC1468</strain>
    </source>
</reference>
<gene>
    <name evidence="1" type="ORF">ARAM_003483</name>
</gene>
<evidence type="ECO:0000313" key="2">
    <source>
        <dbReference type="Proteomes" id="UP000034291"/>
    </source>
</evidence>
<sequence length="132" mass="15815">MHSSASLENIHTLSPAAKTALMQSLAHEMTSTFIAISKEIQRGTLTPHNTVPLHQVIRTITHTTAAAHRKLERKLTAYERRAKRWRAERRWIRQEFAQVVWRSKMVHLRWKTRVERHLKWKQCLNWGREEFW</sequence>
<dbReference type="Proteomes" id="UP000034291">
    <property type="component" value="Unassembled WGS sequence"/>
</dbReference>
<organism evidence="1 2">
    <name type="scientific">Aspergillus rambellii</name>
    <dbReference type="NCBI Taxonomy" id="308745"/>
    <lineage>
        <taxon>Eukaryota</taxon>
        <taxon>Fungi</taxon>
        <taxon>Dikarya</taxon>
        <taxon>Ascomycota</taxon>
        <taxon>Pezizomycotina</taxon>
        <taxon>Eurotiomycetes</taxon>
        <taxon>Eurotiomycetidae</taxon>
        <taxon>Eurotiales</taxon>
        <taxon>Aspergillaceae</taxon>
        <taxon>Aspergillus</taxon>
        <taxon>Aspergillus subgen. Nidulantes</taxon>
    </lineage>
</organism>
<protein>
    <submittedName>
        <fullName evidence="1">Uncharacterized protein</fullName>
    </submittedName>
</protein>
<accession>A0A0F8UIM2</accession>
<dbReference type="EMBL" id="JZBS01002219">
    <property type="protein sequence ID" value="KKK19514.1"/>
    <property type="molecule type" value="Genomic_DNA"/>
</dbReference>